<sequence length="209" mass="22443">MKLTIVGASGFIGGALLAEALERGHEVTAIVRNPEKITITSPKLTVKQGDVADADKLAELVTGTEAIISSFNAHDTPTYLKLIQGLANGARKAGIKRVLVVSGAGSLEIAPGKQLLDTPEFPAEWKGGATAAREGFYWLREQNDLDWTVMSPAAYIFPGERTGKFRLGKDTLVTDAEGNSKISNKDYAVALIDEVEKNQHVKARFTAAY</sequence>
<feature type="domain" description="NAD(P)-binding" evidence="1">
    <location>
        <begin position="7"/>
        <end position="195"/>
    </location>
</feature>
<dbReference type="Proteomes" id="UP001326715">
    <property type="component" value="Chromosome"/>
</dbReference>
<evidence type="ECO:0000313" key="4">
    <source>
        <dbReference type="Proteomes" id="UP000183788"/>
    </source>
</evidence>
<dbReference type="InterPro" id="IPR016040">
    <property type="entry name" value="NAD(P)-bd_dom"/>
</dbReference>
<dbReference type="CDD" id="cd05244">
    <property type="entry name" value="BVR-B_like_SDR_a"/>
    <property type="match status" value="1"/>
</dbReference>
<dbReference type="InterPro" id="IPR036291">
    <property type="entry name" value="NAD(P)-bd_dom_sf"/>
</dbReference>
<dbReference type="SUPFAM" id="SSF51735">
    <property type="entry name" value="NAD(P)-binding Rossmann-fold domains"/>
    <property type="match status" value="1"/>
</dbReference>
<evidence type="ECO:0000313" key="3">
    <source>
        <dbReference type="EMBL" id="WQG89586.1"/>
    </source>
</evidence>
<dbReference type="InterPro" id="IPR051606">
    <property type="entry name" value="Polyketide_Oxido-like"/>
</dbReference>
<dbReference type="AlphaFoldDB" id="A0A1K1LWI0"/>
<dbReference type="PANTHER" id="PTHR43355">
    <property type="entry name" value="FLAVIN REDUCTASE (NADPH)"/>
    <property type="match status" value="1"/>
</dbReference>
<dbReference type="Pfam" id="PF13460">
    <property type="entry name" value="NAD_binding_10"/>
    <property type="match status" value="1"/>
</dbReference>
<organism evidence="2 4">
    <name type="scientific">Chitinophaga sancti</name>
    <dbReference type="NCBI Taxonomy" id="1004"/>
    <lineage>
        <taxon>Bacteria</taxon>
        <taxon>Pseudomonadati</taxon>
        <taxon>Bacteroidota</taxon>
        <taxon>Chitinophagia</taxon>
        <taxon>Chitinophagales</taxon>
        <taxon>Chitinophagaceae</taxon>
        <taxon>Chitinophaga</taxon>
    </lineage>
</organism>
<dbReference type="GO" id="GO:0016646">
    <property type="term" value="F:oxidoreductase activity, acting on the CH-NH group of donors, NAD or NADP as acceptor"/>
    <property type="evidence" value="ECO:0007669"/>
    <property type="project" value="TreeGrafter"/>
</dbReference>
<protein>
    <submittedName>
        <fullName evidence="3">NAD(P)-dependent oxidoreductase</fullName>
    </submittedName>
</protein>
<dbReference type="EMBL" id="CP140154">
    <property type="protein sequence ID" value="WQG89586.1"/>
    <property type="molecule type" value="Genomic_DNA"/>
</dbReference>
<keyword evidence="5" id="KW-1185">Reference proteome</keyword>
<dbReference type="PANTHER" id="PTHR43355:SF2">
    <property type="entry name" value="FLAVIN REDUCTASE (NADPH)"/>
    <property type="match status" value="1"/>
</dbReference>
<evidence type="ECO:0000259" key="1">
    <source>
        <dbReference type="Pfam" id="PF13460"/>
    </source>
</evidence>
<dbReference type="Gene3D" id="3.40.50.720">
    <property type="entry name" value="NAD(P)-binding Rossmann-like Domain"/>
    <property type="match status" value="1"/>
</dbReference>
<evidence type="ECO:0000313" key="2">
    <source>
        <dbReference type="EMBL" id="SFW15223.1"/>
    </source>
</evidence>
<dbReference type="STRING" id="1004.SAMN05661012_00275"/>
<gene>
    <name evidence="2" type="ORF">SAMN05661012_00275</name>
    <name evidence="3" type="ORF">SR876_32145</name>
</gene>
<reference evidence="3 5" key="2">
    <citation type="submission" date="2023-11" db="EMBL/GenBank/DDBJ databases">
        <title>MicrobeMod: A computational toolkit for identifying prokaryotic methylation and restriction-modification with nanopore sequencing.</title>
        <authorList>
            <person name="Crits-Christoph A."/>
            <person name="Kang S.C."/>
            <person name="Lee H."/>
            <person name="Ostrov N."/>
        </authorList>
    </citation>
    <scope>NUCLEOTIDE SEQUENCE [LARGE SCALE GENOMIC DNA]</scope>
    <source>
        <strain evidence="3 5">ATCC 23090</strain>
    </source>
</reference>
<dbReference type="OrthoDB" id="9785372at2"/>
<dbReference type="EMBL" id="FPIZ01000001">
    <property type="protein sequence ID" value="SFW15223.1"/>
    <property type="molecule type" value="Genomic_DNA"/>
</dbReference>
<evidence type="ECO:0000313" key="5">
    <source>
        <dbReference type="Proteomes" id="UP001326715"/>
    </source>
</evidence>
<accession>A0A1K1LWI0</accession>
<reference evidence="2 4" key="1">
    <citation type="submission" date="2016-11" db="EMBL/GenBank/DDBJ databases">
        <authorList>
            <person name="Jaros S."/>
            <person name="Januszkiewicz K."/>
            <person name="Wedrychowicz H."/>
        </authorList>
    </citation>
    <scope>NUCLEOTIDE SEQUENCE [LARGE SCALE GENOMIC DNA]</scope>
    <source>
        <strain evidence="2 4">DSM 784</strain>
    </source>
</reference>
<dbReference type="RefSeq" id="WP_072356812.1">
    <property type="nucleotide sequence ID" value="NZ_CP139972.1"/>
</dbReference>
<dbReference type="Proteomes" id="UP000183788">
    <property type="component" value="Unassembled WGS sequence"/>
</dbReference>
<proteinExistence type="predicted"/>
<name>A0A1K1LWI0_9BACT</name>